<dbReference type="EMBL" id="CADEPM010000001">
    <property type="protein sequence ID" value="CAB3398868.1"/>
    <property type="molecule type" value="Genomic_DNA"/>
</dbReference>
<proteinExistence type="predicted"/>
<dbReference type="AlphaFoldDB" id="A0A8S1EGI3"/>
<keyword evidence="2" id="KW-1185">Reference proteome</keyword>
<accession>A0A8S1EGI3</accession>
<organism evidence="1 2">
    <name type="scientific">Caenorhabditis bovis</name>
    <dbReference type="NCBI Taxonomy" id="2654633"/>
    <lineage>
        <taxon>Eukaryota</taxon>
        <taxon>Metazoa</taxon>
        <taxon>Ecdysozoa</taxon>
        <taxon>Nematoda</taxon>
        <taxon>Chromadorea</taxon>
        <taxon>Rhabditida</taxon>
        <taxon>Rhabditina</taxon>
        <taxon>Rhabditomorpha</taxon>
        <taxon>Rhabditoidea</taxon>
        <taxon>Rhabditidae</taxon>
        <taxon>Peloderinae</taxon>
        <taxon>Caenorhabditis</taxon>
    </lineage>
</organism>
<sequence>MYFTAQNMACDELSRNVLLEIAKLNGRYINLRSFNYTSTCYFRAKAGIPVDNVQQIIEDKYFDLKRADFLKYEPFFARLDPFSNGTWTIDGLGYPDILFRHLKYLVNAKIIIRNMPYLRRIRFPYYKNGNFSNNVFEVTGNRLLRRETMESLKSMCNYTPNTKCTIRDSA</sequence>
<gene>
    <name evidence="1" type="ORF">CBOVIS_LOCUS2100</name>
</gene>
<protein>
    <submittedName>
        <fullName evidence="1">Uncharacterized protein</fullName>
    </submittedName>
</protein>
<reference evidence="1 2" key="1">
    <citation type="submission" date="2020-04" db="EMBL/GenBank/DDBJ databases">
        <authorList>
            <person name="Laetsch R D."/>
            <person name="Stevens L."/>
            <person name="Kumar S."/>
            <person name="Blaxter L. M."/>
        </authorList>
    </citation>
    <scope>NUCLEOTIDE SEQUENCE [LARGE SCALE GENOMIC DNA]</scope>
</reference>
<evidence type="ECO:0000313" key="1">
    <source>
        <dbReference type="EMBL" id="CAB3398868.1"/>
    </source>
</evidence>
<name>A0A8S1EGI3_9PELO</name>
<dbReference type="Proteomes" id="UP000494206">
    <property type="component" value="Unassembled WGS sequence"/>
</dbReference>
<comment type="caution">
    <text evidence="1">The sequence shown here is derived from an EMBL/GenBank/DDBJ whole genome shotgun (WGS) entry which is preliminary data.</text>
</comment>
<evidence type="ECO:0000313" key="2">
    <source>
        <dbReference type="Proteomes" id="UP000494206"/>
    </source>
</evidence>